<dbReference type="AlphaFoldDB" id="A0A2P4YHQ0"/>
<evidence type="ECO:0000313" key="1">
    <source>
        <dbReference type="EMBL" id="POM77328.1"/>
    </source>
</evidence>
<dbReference type="EMBL" id="NCKW01002710">
    <property type="protein sequence ID" value="POM77328.1"/>
    <property type="molecule type" value="Genomic_DNA"/>
</dbReference>
<accession>A0A2P4YHQ0</accession>
<keyword evidence="2" id="KW-1185">Reference proteome</keyword>
<gene>
    <name evidence="1" type="ORF">PHPALM_5302</name>
</gene>
<protein>
    <submittedName>
        <fullName evidence="1">Uncharacterized protein</fullName>
    </submittedName>
</protein>
<evidence type="ECO:0000313" key="2">
    <source>
        <dbReference type="Proteomes" id="UP000237271"/>
    </source>
</evidence>
<proteinExistence type="predicted"/>
<reference evidence="1 2" key="1">
    <citation type="journal article" date="2017" name="Genome Biol. Evol.">
        <title>Phytophthora megakarya and P. palmivora, closely related causal agents of cacao black pod rot, underwent increases in genome sizes and gene numbers by different mechanisms.</title>
        <authorList>
            <person name="Ali S.S."/>
            <person name="Shao J."/>
            <person name="Lary D.J."/>
            <person name="Kronmiller B."/>
            <person name="Shen D."/>
            <person name="Strem M.D."/>
            <person name="Amoako-Attah I."/>
            <person name="Akrofi A.Y."/>
            <person name="Begoude B.A."/>
            <person name="Ten Hoopen G.M."/>
            <person name="Coulibaly K."/>
            <person name="Kebe B.I."/>
            <person name="Melnick R.L."/>
            <person name="Guiltinan M.J."/>
            <person name="Tyler B.M."/>
            <person name="Meinhardt L.W."/>
            <person name="Bailey B.A."/>
        </authorList>
    </citation>
    <scope>NUCLEOTIDE SEQUENCE [LARGE SCALE GENOMIC DNA]</scope>
    <source>
        <strain evidence="2">sbr112.9</strain>
    </source>
</reference>
<sequence length="99" mass="11658">MKVSNDSEGDAVRAEIASRELELLRQREQREAELAVWEKERIAREKQRMDMETWTVVCDRLRALYREQATESNPDILNEIKDEITVLKKKKQRLAGLMA</sequence>
<comment type="caution">
    <text evidence="1">The sequence shown here is derived from an EMBL/GenBank/DDBJ whole genome shotgun (WGS) entry which is preliminary data.</text>
</comment>
<organism evidence="1 2">
    <name type="scientific">Phytophthora palmivora</name>
    <dbReference type="NCBI Taxonomy" id="4796"/>
    <lineage>
        <taxon>Eukaryota</taxon>
        <taxon>Sar</taxon>
        <taxon>Stramenopiles</taxon>
        <taxon>Oomycota</taxon>
        <taxon>Peronosporomycetes</taxon>
        <taxon>Peronosporales</taxon>
        <taxon>Peronosporaceae</taxon>
        <taxon>Phytophthora</taxon>
    </lineage>
</organism>
<dbReference type="Proteomes" id="UP000237271">
    <property type="component" value="Unassembled WGS sequence"/>
</dbReference>
<name>A0A2P4YHQ0_9STRA</name>